<dbReference type="Pfam" id="PF00535">
    <property type="entry name" value="Glycos_transf_2"/>
    <property type="match status" value="1"/>
</dbReference>
<dbReference type="CDD" id="cd00761">
    <property type="entry name" value="Glyco_tranf_GTA_type"/>
    <property type="match status" value="1"/>
</dbReference>
<sequence>MTSLVSVVIPAFQAGGSLPAALASIAASGLPSERIEVVIAPDDGQGYDDLPDLGLRLIRCATHHMATGAGPARNRAIARATAPVIAFLDADDTWEPGYLAALLPLARSHGAAFGRTRILLGKEALLHVPGGGQTALGFADLGRTGASFHPVARCGLVGPFRNRPAQDVLHAMEILSLVGGRAPLGATSYNLHLNAQSATAQAAFACRVEQAYREHMRAIETGRTRIAPQHGRAARHAFEAKSRLNRAYAQAGKAEFFYQFMKTRLAV</sequence>
<dbReference type="Proteomes" id="UP000030021">
    <property type="component" value="Unassembled WGS sequence"/>
</dbReference>
<dbReference type="InterPro" id="IPR029044">
    <property type="entry name" value="Nucleotide-diphossugar_trans"/>
</dbReference>
<dbReference type="InterPro" id="IPR001173">
    <property type="entry name" value="Glyco_trans_2-like"/>
</dbReference>
<dbReference type="RefSeq" id="WP_102105874.1">
    <property type="nucleotide sequence ID" value="NZ_KN293976.1"/>
</dbReference>
<dbReference type="PATRIC" id="fig|1288298.3.peg.683"/>
<evidence type="ECO:0000313" key="2">
    <source>
        <dbReference type="EMBL" id="KGM89197.1"/>
    </source>
</evidence>
<comment type="caution">
    <text evidence="2">The sequence shown here is derived from an EMBL/GenBank/DDBJ whole genome shotgun (WGS) entry which is preliminary data.</text>
</comment>
<dbReference type="STRING" id="215743.ROSMUCSMR3_02515"/>
<keyword evidence="2" id="KW-0808">Transferase</keyword>
<dbReference type="PANTHER" id="PTHR22916:SF3">
    <property type="entry name" value="UDP-GLCNAC:BETAGAL BETA-1,3-N-ACETYLGLUCOSAMINYLTRANSFERASE-LIKE PROTEIN 1"/>
    <property type="match status" value="1"/>
</dbReference>
<feature type="domain" description="Glycosyltransferase 2-like" evidence="1">
    <location>
        <begin position="6"/>
        <end position="113"/>
    </location>
</feature>
<dbReference type="SUPFAM" id="SSF53448">
    <property type="entry name" value="Nucleotide-diphospho-sugar transferases"/>
    <property type="match status" value="1"/>
</dbReference>
<accession>A0A0A0HMY9</accession>
<gene>
    <name evidence="2" type="ORF">rosmuc_00681</name>
</gene>
<reference evidence="2 3" key="1">
    <citation type="submission" date="2013-01" db="EMBL/GenBank/DDBJ databases">
        <authorList>
            <person name="Fiebig A."/>
            <person name="Goeker M."/>
            <person name="Klenk H.-P.P."/>
        </authorList>
    </citation>
    <scope>NUCLEOTIDE SEQUENCE [LARGE SCALE GENOMIC DNA]</scope>
    <source>
        <strain evidence="2 3">DSM 17069</strain>
    </source>
</reference>
<dbReference type="EMBL" id="AONH01000002">
    <property type="protein sequence ID" value="KGM89197.1"/>
    <property type="molecule type" value="Genomic_DNA"/>
</dbReference>
<dbReference type="AlphaFoldDB" id="A0A0A0HMY9"/>
<protein>
    <submittedName>
        <fullName evidence="2">Glycosyltransferase involved in cell wall biogenesis</fullName>
    </submittedName>
</protein>
<evidence type="ECO:0000313" key="3">
    <source>
        <dbReference type="Proteomes" id="UP000030021"/>
    </source>
</evidence>
<dbReference type="HOGENOM" id="CLU_025996_0_1_5"/>
<dbReference type="PANTHER" id="PTHR22916">
    <property type="entry name" value="GLYCOSYLTRANSFERASE"/>
    <property type="match status" value="1"/>
</dbReference>
<dbReference type="Gene3D" id="3.90.550.10">
    <property type="entry name" value="Spore Coat Polysaccharide Biosynthesis Protein SpsA, Chain A"/>
    <property type="match status" value="1"/>
</dbReference>
<proteinExistence type="predicted"/>
<dbReference type="GO" id="GO:0016758">
    <property type="term" value="F:hexosyltransferase activity"/>
    <property type="evidence" value="ECO:0007669"/>
    <property type="project" value="UniProtKB-ARBA"/>
</dbReference>
<organism evidence="2 3">
    <name type="scientific">Roseovarius mucosus DSM 17069</name>
    <dbReference type="NCBI Taxonomy" id="1288298"/>
    <lineage>
        <taxon>Bacteria</taxon>
        <taxon>Pseudomonadati</taxon>
        <taxon>Pseudomonadota</taxon>
        <taxon>Alphaproteobacteria</taxon>
        <taxon>Rhodobacterales</taxon>
        <taxon>Roseobacteraceae</taxon>
        <taxon>Roseovarius</taxon>
    </lineage>
</organism>
<dbReference type="eggNOG" id="COG0463">
    <property type="taxonomic scope" value="Bacteria"/>
</dbReference>
<evidence type="ECO:0000259" key="1">
    <source>
        <dbReference type="Pfam" id="PF00535"/>
    </source>
</evidence>
<name>A0A0A0HMY9_9RHOB</name>